<name>A0ABQ4YGI1_9ASTR</name>
<accession>A0ABQ4YGI1</accession>
<feature type="compositionally biased region" description="Pro residues" evidence="1">
    <location>
        <begin position="44"/>
        <end position="63"/>
    </location>
</feature>
<comment type="caution">
    <text evidence="2">The sequence shown here is derived from an EMBL/GenBank/DDBJ whole genome shotgun (WGS) entry which is preliminary data.</text>
</comment>
<protein>
    <recommendedName>
        <fullName evidence="4">Extensin</fullName>
    </recommendedName>
</protein>
<dbReference type="EMBL" id="BQNB010010408">
    <property type="protein sequence ID" value="GJS76884.1"/>
    <property type="molecule type" value="Genomic_DNA"/>
</dbReference>
<reference evidence="2" key="1">
    <citation type="journal article" date="2022" name="Int. J. Mol. Sci.">
        <title>Draft Genome of Tanacetum Coccineum: Genomic Comparison of Closely Related Tanacetum-Family Plants.</title>
        <authorList>
            <person name="Yamashiro T."/>
            <person name="Shiraishi A."/>
            <person name="Nakayama K."/>
            <person name="Satake H."/>
        </authorList>
    </citation>
    <scope>NUCLEOTIDE SEQUENCE</scope>
</reference>
<evidence type="ECO:0000256" key="1">
    <source>
        <dbReference type="SAM" id="MobiDB-lite"/>
    </source>
</evidence>
<feature type="compositionally biased region" description="Polar residues" evidence="1">
    <location>
        <begin position="1"/>
        <end position="21"/>
    </location>
</feature>
<gene>
    <name evidence="2" type="ORF">Tco_0726765</name>
</gene>
<proteinExistence type="predicted"/>
<reference evidence="2" key="2">
    <citation type="submission" date="2022-01" db="EMBL/GenBank/DDBJ databases">
        <authorList>
            <person name="Yamashiro T."/>
            <person name="Shiraishi A."/>
            <person name="Satake H."/>
            <person name="Nakayama K."/>
        </authorList>
    </citation>
    <scope>NUCLEOTIDE SEQUENCE</scope>
</reference>
<feature type="region of interest" description="Disordered" evidence="1">
    <location>
        <begin position="1"/>
        <end position="69"/>
    </location>
</feature>
<keyword evidence="3" id="KW-1185">Reference proteome</keyword>
<evidence type="ECO:0008006" key="4">
    <source>
        <dbReference type="Google" id="ProtNLM"/>
    </source>
</evidence>
<evidence type="ECO:0000313" key="2">
    <source>
        <dbReference type="EMBL" id="GJS76884.1"/>
    </source>
</evidence>
<organism evidence="2 3">
    <name type="scientific">Tanacetum coccineum</name>
    <dbReference type="NCBI Taxonomy" id="301880"/>
    <lineage>
        <taxon>Eukaryota</taxon>
        <taxon>Viridiplantae</taxon>
        <taxon>Streptophyta</taxon>
        <taxon>Embryophyta</taxon>
        <taxon>Tracheophyta</taxon>
        <taxon>Spermatophyta</taxon>
        <taxon>Magnoliopsida</taxon>
        <taxon>eudicotyledons</taxon>
        <taxon>Gunneridae</taxon>
        <taxon>Pentapetalae</taxon>
        <taxon>asterids</taxon>
        <taxon>campanulids</taxon>
        <taxon>Asterales</taxon>
        <taxon>Asteraceae</taxon>
        <taxon>Asteroideae</taxon>
        <taxon>Anthemideae</taxon>
        <taxon>Anthemidinae</taxon>
        <taxon>Tanacetum</taxon>
    </lineage>
</organism>
<dbReference type="Proteomes" id="UP001151760">
    <property type="component" value="Unassembled WGS sequence"/>
</dbReference>
<evidence type="ECO:0000313" key="3">
    <source>
        <dbReference type="Proteomes" id="UP001151760"/>
    </source>
</evidence>
<sequence length="69" mass="7631">MVARQRTSSSQDKAYNPSSRLWVSDEEPDAPKEAPPSSYYVPGPEHPPSPDYVPSPEYPPSPVYVPKST</sequence>